<dbReference type="STRING" id="39480.EUAN_00200"/>
<feature type="chain" id="PRO_5010203926" evidence="2">
    <location>
        <begin position="22"/>
        <end position="449"/>
    </location>
</feature>
<evidence type="ECO:0000256" key="2">
    <source>
        <dbReference type="SAM" id="SignalP"/>
    </source>
</evidence>
<dbReference type="PANTHER" id="PTHR46211:SF14">
    <property type="entry name" value="GLYCEROPHOSPHODIESTER PHOSPHODIESTERASE"/>
    <property type="match status" value="1"/>
</dbReference>
<dbReference type="GO" id="GO:0006629">
    <property type="term" value="P:lipid metabolic process"/>
    <property type="evidence" value="ECO:0007669"/>
    <property type="project" value="InterPro"/>
</dbReference>
<keyword evidence="5" id="KW-1185">Reference proteome</keyword>
<dbReference type="InterPro" id="IPR017946">
    <property type="entry name" value="PLC-like_Pdiesterase_TIM-brl"/>
</dbReference>
<dbReference type="RefSeq" id="WP_071060451.1">
    <property type="nucleotide sequence ID" value="NZ_MKIE01000001.1"/>
</dbReference>
<dbReference type="OrthoDB" id="5901192at2"/>
<dbReference type="EMBL" id="MKIE01000001">
    <property type="protein sequence ID" value="OHW63158.1"/>
    <property type="molecule type" value="Genomic_DNA"/>
</dbReference>
<feature type="domain" description="GP-PDE" evidence="3">
    <location>
        <begin position="223"/>
        <end position="449"/>
    </location>
</feature>
<feature type="region of interest" description="Disordered" evidence="1">
    <location>
        <begin position="51"/>
        <end position="71"/>
    </location>
</feature>
<feature type="signal peptide" evidence="2">
    <location>
        <begin position="1"/>
        <end position="21"/>
    </location>
</feature>
<dbReference type="Proteomes" id="UP000180254">
    <property type="component" value="Unassembled WGS sequence"/>
</dbReference>
<dbReference type="SUPFAM" id="SSF51695">
    <property type="entry name" value="PLC-like phosphodiesterases"/>
    <property type="match status" value="1"/>
</dbReference>
<gene>
    <name evidence="4" type="ORF">EUAN_00200</name>
</gene>
<dbReference type="GO" id="GO:0008081">
    <property type="term" value="F:phosphoric diester hydrolase activity"/>
    <property type="evidence" value="ECO:0007669"/>
    <property type="project" value="InterPro"/>
</dbReference>
<dbReference type="Gene3D" id="3.20.20.190">
    <property type="entry name" value="Phosphatidylinositol (PI) phosphodiesterase"/>
    <property type="match status" value="1"/>
</dbReference>
<evidence type="ECO:0000256" key="1">
    <source>
        <dbReference type="SAM" id="MobiDB-lite"/>
    </source>
</evidence>
<protein>
    <submittedName>
        <fullName evidence="4">Glycerophosphoryl diester phosphodiesterase family protein</fullName>
    </submittedName>
</protein>
<dbReference type="Pfam" id="PF18885">
    <property type="entry name" value="DUF5648"/>
    <property type="match status" value="1"/>
</dbReference>
<evidence type="ECO:0000259" key="3">
    <source>
        <dbReference type="PROSITE" id="PS51704"/>
    </source>
</evidence>
<keyword evidence="2" id="KW-0732">Signal</keyword>
<comment type="caution">
    <text evidence="4">The sequence shown here is derived from an EMBL/GenBank/DDBJ whole genome shotgun (WGS) entry which is preliminary data.</text>
</comment>
<dbReference type="Pfam" id="PF03009">
    <property type="entry name" value="GDPD"/>
    <property type="match status" value="1"/>
</dbReference>
<accession>A0A1S1V987</accession>
<proteinExistence type="predicted"/>
<sequence>MKSAIAVFSALGILLSTAAFAEENLEPDSSEEAVVVELDSSDQATAVEFENSRLEESQESQELELEEKNQKSPDDQLYRVYQGDIHLANWSFSSKEAAILEALKWGNSHILHSGEKVWSYGDQLYRVYQGSTHLAEWSFASKEAAIQEALKWRNSHIVQNRERVWSYGDQMYKVYQGNTHLDNWTFKSREEAIAEALKWKNSHVLRNGTIIWREVDSKNESKPVYIAHGGGEYEGFKISNSKEAILSSLSKGVEHIEIDFVLTDDNEYVLLHDWGNFQAWTGTTLKYKTKEEFKKASEKAGFTALDLDELVELMREYPQFKVVTDIKSGNKEFLSELKRKYPDLSNRFIPQIYEEEQYSWARKLGFGDIIYSLYQVWRSDSEVIEFAKENNLFAVTMAKERTFSGLPKHLSKLGIMTYCHTINTIEEMESCRENGIAGIYTDSLLGLKR</sequence>
<reference evidence="4 5" key="1">
    <citation type="submission" date="2016-09" db="EMBL/GenBank/DDBJ databases">
        <title>Genome sequence of Eubacterium angustum.</title>
        <authorList>
            <person name="Poehlein A."/>
            <person name="Daniel R."/>
        </authorList>
    </citation>
    <scope>NUCLEOTIDE SEQUENCE [LARGE SCALE GENOMIC DNA]</scope>
    <source>
        <strain evidence="4 5">DSM 1989</strain>
    </source>
</reference>
<evidence type="ECO:0000313" key="5">
    <source>
        <dbReference type="Proteomes" id="UP000180254"/>
    </source>
</evidence>
<dbReference type="InterPro" id="IPR030395">
    <property type="entry name" value="GP_PDE_dom"/>
</dbReference>
<name>A0A1S1V987_9FIRM</name>
<organism evidence="4 5">
    <name type="scientific">Andreesenia angusta</name>
    <dbReference type="NCBI Taxonomy" id="39480"/>
    <lineage>
        <taxon>Bacteria</taxon>
        <taxon>Bacillati</taxon>
        <taxon>Bacillota</taxon>
        <taxon>Tissierellia</taxon>
        <taxon>Tissierellales</taxon>
        <taxon>Gottschalkiaceae</taxon>
        <taxon>Andreesenia</taxon>
    </lineage>
</organism>
<dbReference type="PANTHER" id="PTHR46211">
    <property type="entry name" value="GLYCEROPHOSPHORYL DIESTER PHOSPHODIESTERASE"/>
    <property type="match status" value="1"/>
</dbReference>
<evidence type="ECO:0000313" key="4">
    <source>
        <dbReference type="EMBL" id="OHW63158.1"/>
    </source>
</evidence>
<dbReference type="InterPro" id="IPR043708">
    <property type="entry name" value="DUF5648"/>
</dbReference>
<dbReference type="AlphaFoldDB" id="A0A1S1V987"/>
<dbReference type="PROSITE" id="PS51704">
    <property type="entry name" value="GP_PDE"/>
    <property type="match status" value="1"/>
</dbReference>